<dbReference type="Pfam" id="PF07733">
    <property type="entry name" value="DNA_pol3_alpha"/>
    <property type="match status" value="1"/>
</dbReference>
<dbReference type="InterPro" id="IPR040982">
    <property type="entry name" value="DNA_pol3_finger"/>
</dbReference>
<keyword evidence="7" id="KW-0239">DNA-directed DNA polymerase</keyword>
<comment type="catalytic activity">
    <reaction evidence="8">
        <text>DNA(n) + a 2'-deoxyribonucleoside 5'-triphosphate = DNA(n+1) + diphosphate</text>
        <dbReference type="Rhea" id="RHEA:22508"/>
        <dbReference type="Rhea" id="RHEA-COMP:17339"/>
        <dbReference type="Rhea" id="RHEA-COMP:17340"/>
        <dbReference type="ChEBI" id="CHEBI:33019"/>
        <dbReference type="ChEBI" id="CHEBI:61560"/>
        <dbReference type="ChEBI" id="CHEBI:173112"/>
        <dbReference type="EC" id="2.7.7.7"/>
    </reaction>
</comment>
<dbReference type="CDD" id="cd12113">
    <property type="entry name" value="PHP_PolIIIA_DnaE3"/>
    <property type="match status" value="1"/>
</dbReference>
<dbReference type="Pfam" id="PF14579">
    <property type="entry name" value="HHH_6"/>
    <property type="match status" value="1"/>
</dbReference>
<gene>
    <name evidence="10" type="ORF">GXY80_05800</name>
</gene>
<dbReference type="InterPro" id="IPR004013">
    <property type="entry name" value="PHP_dom"/>
</dbReference>
<evidence type="ECO:0000256" key="3">
    <source>
        <dbReference type="ARBA" id="ARBA00019114"/>
    </source>
</evidence>
<dbReference type="InterPro" id="IPR011708">
    <property type="entry name" value="DNA_pol3_alpha_NTPase_dom"/>
</dbReference>
<comment type="caution">
    <text evidence="10">The sequence shown here is derived from an EMBL/GenBank/DDBJ whole genome shotgun (WGS) entry which is preliminary data.</text>
</comment>
<dbReference type="NCBIfam" id="NF005298">
    <property type="entry name" value="PRK06826.1"/>
    <property type="match status" value="1"/>
</dbReference>
<reference evidence="10" key="1">
    <citation type="journal article" date="2020" name="Biotechnol. Biofuels">
        <title>New insights from the biogas microbiome by comprehensive genome-resolved metagenomics of nearly 1600 species originating from multiple anaerobic digesters.</title>
        <authorList>
            <person name="Campanaro S."/>
            <person name="Treu L."/>
            <person name="Rodriguez-R L.M."/>
            <person name="Kovalovszki A."/>
            <person name="Ziels R.M."/>
            <person name="Maus I."/>
            <person name="Zhu X."/>
            <person name="Kougias P.G."/>
            <person name="Basile A."/>
            <person name="Luo G."/>
            <person name="Schluter A."/>
            <person name="Konstantinidis K.T."/>
            <person name="Angelidaki I."/>
        </authorList>
    </citation>
    <scope>NUCLEOTIDE SEQUENCE</scope>
    <source>
        <strain evidence="10">AS06rmzACSIP_7</strain>
    </source>
</reference>
<evidence type="ECO:0000256" key="7">
    <source>
        <dbReference type="ARBA" id="ARBA00022932"/>
    </source>
</evidence>
<dbReference type="Gene3D" id="1.10.10.1600">
    <property type="entry name" value="Bacterial DNA polymerase III alpha subunit, thumb domain"/>
    <property type="match status" value="1"/>
</dbReference>
<dbReference type="NCBIfam" id="TIGR00594">
    <property type="entry name" value="polc"/>
    <property type="match status" value="1"/>
</dbReference>
<dbReference type="InterPro" id="IPR029460">
    <property type="entry name" value="DNAPol_HHH"/>
</dbReference>
<dbReference type="Gene3D" id="3.20.20.140">
    <property type="entry name" value="Metal-dependent hydrolases"/>
    <property type="match status" value="1"/>
</dbReference>
<keyword evidence="5 10" id="KW-0548">Nucleotidyltransferase</keyword>
<evidence type="ECO:0000256" key="2">
    <source>
        <dbReference type="ARBA" id="ARBA00012417"/>
    </source>
</evidence>
<dbReference type="AlphaFoldDB" id="A0A971S0V9"/>
<dbReference type="GO" id="GO:0003676">
    <property type="term" value="F:nucleic acid binding"/>
    <property type="evidence" value="ECO:0007669"/>
    <property type="project" value="InterPro"/>
</dbReference>
<dbReference type="GO" id="GO:0005737">
    <property type="term" value="C:cytoplasm"/>
    <property type="evidence" value="ECO:0007669"/>
    <property type="project" value="UniProtKB-SubCell"/>
</dbReference>
<evidence type="ECO:0000313" key="11">
    <source>
        <dbReference type="Proteomes" id="UP000777265"/>
    </source>
</evidence>
<proteinExistence type="predicted"/>
<evidence type="ECO:0000256" key="8">
    <source>
        <dbReference type="ARBA" id="ARBA00049244"/>
    </source>
</evidence>
<organism evidence="10 11">
    <name type="scientific">Syntrophorhabdus aromaticivorans</name>
    <dbReference type="NCBI Taxonomy" id="328301"/>
    <lineage>
        <taxon>Bacteria</taxon>
        <taxon>Pseudomonadati</taxon>
        <taxon>Thermodesulfobacteriota</taxon>
        <taxon>Syntrophorhabdia</taxon>
        <taxon>Syntrophorhabdales</taxon>
        <taxon>Syntrophorhabdaceae</taxon>
        <taxon>Syntrophorhabdus</taxon>
    </lineage>
</organism>
<keyword evidence="4 10" id="KW-0808">Transferase</keyword>
<protein>
    <recommendedName>
        <fullName evidence="3">DNA polymerase III subunit alpha</fullName>
        <ecNumber evidence="2">2.7.7.7</ecNumber>
    </recommendedName>
</protein>
<evidence type="ECO:0000256" key="6">
    <source>
        <dbReference type="ARBA" id="ARBA00022705"/>
    </source>
</evidence>
<dbReference type="InterPro" id="IPR004365">
    <property type="entry name" value="NA-bd_OB_tRNA"/>
</dbReference>
<dbReference type="SMART" id="SM00481">
    <property type="entry name" value="POLIIIAc"/>
    <property type="match status" value="1"/>
</dbReference>
<sequence>MIEFVHLHLHSQFSLLDGAIRFEPLFDLVNQYNMKACSITDHGNMYGVIDFYFTARQFGIKPIIGCEAYISPRSRLDQVRIRGEDNAYHIVLLAMNNVGYGNLLKIISSAHLEGFYYVPRIDKELLRAHNEGLLCLTACLKGEIPNQILKGDEDSVKGKVEEYLSIFGDRLYFELQDNGLDEQRKINETLIDLSRFYGVPIVATNDCHYLRKEEAKAHELLLCIQTGKTMIDKDRLSFKSEEFYFKSPEEIARAFSNYPEALANTLKIAEMCNVDIDVGTYHFPELKVEEGLDLNAHFEKKCWDGFKRRLGRIQSSYEAWTGDMGRKYEDRLRYELDVIKQTGFASYFLIVADFIHYAKSQEIPVGPGRGSAAGSLIAYCLNITDIDPIKYDLIFERFLNPERISMPDIDVDFCKKGRERVIQYVTEKYGADNVAQIITFGTMQSKAAVRDVGRALGMPYAEVDKIAKLITSADKGIAKAIQDEPQIKELYQTDERIKELLDNAMVLEGLARHASTHAAGIVISNKPLTEYLPLCRGKTDETVTQYHMKVIEKIGLIKMDFLGLETLTIMDDTIKLLKDQGIDLDIDNLPLDDKETYELLSSGNTSGVFQLESRGMKDLLVKLKPSKFDDIMPLIALYRPGPLKSGMVEEFIKRKDNPSLVKYETPLLKQILDDTYGVTIYQEQIMKIAVVLANFSIKDADALRKAMSKKIPEQLESYKDQFIKGALANGVALEAAKTIYDVILRFGEYGFNKSHSTAYGLVAYQTAYLKAHYPVHYFAAILTSEVNNTDKMIQYITECRESNIEILPPDINESDRSFTIVDNKIKFGLSGIKNVGNAAIDHILSVREELGGFTSFTQFCSKVDSRKANKKVLESLAKAGCFDKMGLKRSQVLNIIQEKLDKLQKRDQKNGHQQMDMFGTTLTSVQSVEIPDMDELSHSEILAGEKEALGFFFSQHPLKPYEDLIRQVTPYNSLKLKETDPSDDVNIVAIVNGCKEIVTKKGDRMAYVNLEDTKGIVEAIIFPDLYAKNALLIKDDKPLLITGTVEKAEDGTPKIRVKNITLFDKIIKEMGKKVIITIRCDEFEKNDLRKLRDVLLSLGGKASVVIEFRLNGEKATLPLKDIRIDQAKTDVLLKHFSNGLRVEVTDETILP</sequence>
<name>A0A971S0V9_9BACT</name>
<dbReference type="Proteomes" id="UP000777265">
    <property type="component" value="Unassembled WGS sequence"/>
</dbReference>
<dbReference type="Pfam" id="PF01336">
    <property type="entry name" value="tRNA_anti-codon"/>
    <property type="match status" value="1"/>
</dbReference>
<dbReference type="InterPro" id="IPR004805">
    <property type="entry name" value="DnaE2/DnaE/PolC"/>
</dbReference>
<dbReference type="GO" id="GO:0006260">
    <property type="term" value="P:DNA replication"/>
    <property type="evidence" value="ECO:0007669"/>
    <property type="project" value="UniProtKB-KW"/>
</dbReference>
<dbReference type="Gene3D" id="1.10.150.870">
    <property type="match status" value="1"/>
</dbReference>
<dbReference type="Pfam" id="PF17657">
    <property type="entry name" value="DNA_pol3_finger"/>
    <property type="match status" value="1"/>
</dbReference>
<dbReference type="GO" id="GO:0003887">
    <property type="term" value="F:DNA-directed DNA polymerase activity"/>
    <property type="evidence" value="ECO:0007669"/>
    <property type="project" value="UniProtKB-KW"/>
</dbReference>
<keyword evidence="6" id="KW-0235">DNA replication</keyword>
<evidence type="ECO:0000313" key="10">
    <source>
        <dbReference type="EMBL" id="NLW34984.1"/>
    </source>
</evidence>
<accession>A0A971S0V9</accession>
<dbReference type="InterPro" id="IPR003141">
    <property type="entry name" value="Pol/His_phosphatase_N"/>
</dbReference>
<feature type="domain" description="Polymerase/histidinol phosphatase N-terminal" evidence="9">
    <location>
        <begin position="5"/>
        <end position="72"/>
    </location>
</feature>
<dbReference type="NCBIfam" id="NF004226">
    <property type="entry name" value="PRK05673.1"/>
    <property type="match status" value="1"/>
</dbReference>
<reference evidence="10" key="2">
    <citation type="submission" date="2020-01" db="EMBL/GenBank/DDBJ databases">
        <authorList>
            <person name="Campanaro S."/>
        </authorList>
    </citation>
    <scope>NUCLEOTIDE SEQUENCE</scope>
    <source>
        <strain evidence="10">AS06rmzACSIP_7</strain>
    </source>
</reference>
<dbReference type="GO" id="GO:0008408">
    <property type="term" value="F:3'-5' exonuclease activity"/>
    <property type="evidence" value="ECO:0007669"/>
    <property type="project" value="InterPro"/>
</dbReference>
<dbReference type="InterPro" id="IPR016195">
    <property type="entry name" value="Pol/histidinol_Pase-like"/>
</dbReference>
<evidence type="ECO:0000256" key="5">
    <source>
        <dbReference type="ARBA" id="ARBA00022695"/>
    </source>
</evidence>
<evidence type="ECO:0000259" key="9">
    <source>
        <dbReference type="SMART" id="SM00481"/>
    </source>
</evidence>
<comment type="subcellular location">
    <subcellularLocation>
        <location evidence="1">Cytoplasm</location>
    </subcellularLocation>
</comment>
<evidence type="ECO:0000256" key="4">
    <source>
        <dbReference type="ARBA" id="ARBA00022679"/>
    </source>
</evidence>
<dbReference type="EC" id="2.7.7.7" evidence="2"/>
<dbReference type="PANTHER" id="PTHR32294:SF0">
    <property type="entry name" value="DNA POLYMERASE III SUBUNIT ALPHA"/>
    <property type="match status" value="1"/>
</dbReference>
<dbReference type="InterPro" id="IPR041931">
    <property type="entry name" value="DNA_pol3_alpha_thumb_dom"/>
</dbReference>
<dbReference type="CDD" id="cd04485">
    <property type="entry name" value="DnaE_OBF"/>
    <property type="match status" value="1"/>
</dbReference>
<dbReference type="Pfam" id="PF02811">
    <property type="entry name" value="PHP"/>
    <property type="match status" value="1"/>
</dbReference>
<dbReference type="SUPFAM" id="SSF89550">
    <property type="entry name" value="PHP domain-like"/>
    <property type="match status" value="1"/>
</dbReference>
<evidence type="ECO:0000256" key="1">
    <source>
        <dbReference type="ARBA" id="ARBA00004496"/>
    </source>
</evidence>
<dbReference type="PANTHER" id="PTHR32294">
    <property type="entry name" value="DNA POLYMERASE III SUBUNIT ALPHA"/>
    <property type="match status" value="1"/>
</dbReference>
<dbReference type="EMBL" id="JAAYEE010000098">
    <property type="protein sequence ID" value="NLW34984.1"/>
    <property type="molecule type" value="Genomic_DNA"/>
</dbReference>